<evidence type="ECO:0000256" key="10">
    <source>
        <dbReference type="SAM" id="MobiDB-lite"/>
    </source>
</evidence>
<dbReference type="Gene3D" id="3.30.310.10">
    <property type="entry name" value="TATA-Binding Protein"/>
    <property type="match status" value="1"/>
</dbReference>
<comment type="similarity">
    <text evidence="8">Belongs to the adaptor complexes large subunit family.</text>
</comment>
<feature type="binding site" evidence="9">
    <location>
        <begin position="53"/>
        <end position="57"/>
    </location>
    <ligand>
        <name>a 1,2-diacyl-sn-glycero-3-phospho-(1D-myo-inositol-3,4,5-trisphosphate)</name>
        <dbReference type="ChEBI" id="CHEBI:57836"/>
    </ligand>
</feature>
<dbReference type="InterPro" id="IPR009028">
    <property type="entry name" value="Coatomer/calthrin_app_sub_C"/>
</dbReference>
<dbReference type="SMR" id="A0A067DS13"/>
<evidence type="ECO:0000256" key="6">
    <source>
        <dbReference type="ARBA" id="ARBA00023176"/>
    </source>
</evidence>
<dbReference type="PIRSF" id="PIRSF037091">
    <property type="entry name" value="AP2_complex_alpha"/>
    <property type="match status" value="1"/>
</dbReference>
<dbReference type="Proteomes" id="UP000027120">
    <property type="component" value="Unassembled WGS sequence"/>
</dbReference>
<dbReference type="InterPro" id="IPR003164">
    <property type="entry name" value="Clathrin_a-adaptin_app_sub_C"/>
</dbReference>
<comment type="subcellular location">
    <subcellularLocation>
        <location evidence="1">Membrane</location>
        <location evidence="1">Coated pit</location>
        <topology evidence="1">Peripheral membrane protein</topology>
        <orientation evidence="1">Cytoplasmic side</orientation>
    </subcellularLocation>
</comment>
<dbReference type="GO" id="GO:0072583">
    <property type="term" value="P:clathrin-dependent endocytosis"/>
    <property type="evidence" value="ECO:0000318"/>
    <property type="project" value="GO_Central"/>
</dbReference>
<protein>
    <recommendedName>
        <fullName evidence="8">AP-2 complex subunit alpha</fullName>
    </recommendedName>
</protein>
<dbReference type="STRING" id="2711.A0A067DS13"/>
<keyword evidence="4 8" id="KW-0653">Protein transport</keyword>
<reference evidence="12 13" key="1">
    <citation type="submission" date="2014-04" db="EMBL/GenBank/DDBJ databases">
        <authorList>
            <consortium name="International Citrus Genome Consortium"/>
            <person name="Gmitter F."/>
            <person name="Chen C."/>
            <person name="Farmerie W."/>
            <person name="Harkins T."/>
            <person name="Desany B."/>
            <person name="Mohiuddin M."/>
            <person name="Kodira C."/>
            <person name="Borodovsky M."/>
            <person name="Lomsadze A."/>
            <person name="Burns P."/>
            <person name="Jenkins J."/>
            <person name="Prochnik S."/>
            <person name="Shu S."/>
            <person name="Chapman J."/>
            <person name="Pitluck S."/>
            <person name="Schmutz J."/>
            <person name="Rokhsar D."/>
        </authorList>
    </citation>
    <scope>NUCLEOTIDE SEQUENCE</scope>
</reference>
<evidence type="ECO:0000256" key="4">
    <source>
        <dbReference type="ARBA" id="ARBA00022927"/>
    </source>
</evidence>
<keyword evidence="2 8" id="KW-0813">Transport</keyword>
<evidence type="ECO:0000256" key="5">
    <source>
        <dbReference type="ARBA" id="ARBA00023136"/>
    </source>
</evidence>
<proteinExistence type="inferred from homology"/>
<accession>A0A067DS13</accession>
<evidence type="ECO:0000256" key="7">
    <source>
        <dbReference type="ARBA" id="ARBA00054328"/>
    </source>
</evidence>
<dbReference type="PaxDb" id="2711-XP_006484962.1"/>
<feature type="compositionally biased region" description="Pro residues" evidence="10">
    <location>
        <begin position="973"/>
        <end position="993"/>
    </location>
</feature>
<dbReference type="AlphaFoldDB" id="A0A067DS13"/>
<keyword evidence="6 8" id="KW-0168">Coated pit</keyword>
<dbReference type="Pfam" id="PF01602">
    <property type="entry name" value="Adaptin_N"/>
    <property type="match status" value="1"/>
</dbReference>
<name>A0A067DS13_CITSI</name>
<dbReference type="Pfam" id="PF02296">
    <property type="entry name" value="Alpha_adaptin_C"/>
    <property type="match status" value="1"/>
</dbReference>
<dbReference type="FunFam" id="1.25.10.10:FF:000020">
    <property type="entry name" value="AP-2 complex subunit alpha"/>
    <property type="match status" value="1"/>
</dbReference>
<dbReference type="Pfam" id="PF02883">
    <property type="entry name" value="Alpha_adaptinC2"/>
    <property type="match status" value="1"/>
</dbReference>
<dbReference type="InterPro" id="IPR008152">
    <property type="entry name" value="Clathrin_a/b/g-adaptin_app_Ig"/>
</dbReference>
<feature type="region of interest" description="Disordered" evidence="10">
    <location>
        <begin position="660"/>
        <end position="679"/>
    </location>
</feature>
<dbReference type="SUPFAM" id="SSF48371">
    <property type="entry name" value="ARM repeat"/>
    <property type="match status" value="1"/>
</dbReference>
<dbReference type="SUPFAM" id="SSF55711">
    <property type="entry name" value="Subdomain of clathrin and coatomer appendage domain"/>
    <property type="match status" value="1"/>
</dbReference>
<dbReference type="InterPro" id="IPR011989">
    <property type="entry name" value="ARM-like"/>
</dbReference>
<dbReference type="InterPro" id="IPR002553">
    <property type="entry name" value="Clathrin/coatomer_adapt-like_N"/>
</dbReference>
<dbReference type="InterPro" id="IPR050840">
    <property type="entry name" value="Adaptor_Complx_Large_Subunit"/>
</dbReference>
<evidence type="ECO:0000256" key="1">
    <source>
        <dbReference type="ARBA" id="ARBA00004277"/>
    </source>
</evidence>
<dbReference type="InterPro" id="IPR016024">
    <property type="entry name" value="ARM-type_fold"/>
</dbReference>
<feature type="binding site" evidence="9">
    <location>
        <position position="49"/>
    </location>
    <ligand>
        <name>a 1,2-diacyl-sn-glycero-3-phospho-(1D-myo-inositol-3,4,5-trisphosphate)</name>
        <dbReference type="ChEBI" id="CHEBI:57836"/>
    </ligand>
</feature>
<evidence type="ECO:0000259" key="11">
    <source>
        <dbReference type="SMART" id="SM00809"/>
    </source>
</evidence>
<dbReference type="Gene3D" id="1.25.10.10">
    <property type="entry name" value="Leucine-rich Repeat Variant"/>
    <property type="match status" value="1"/>
</dbReference>
<evidence type="ECO:0000256" key="8">
    <source>
        <dbReference type="PIRNR" id="PIRNR037091"/>
    </source>
</evidence>
<evidence type="ECO:0000313" key="12">
    <source>
        <dbReference type="EMBL" id="KDO45618.1"/>
    </source>
</evidence>
<feature type="domain" description="Clathrin adaptor alpha/beta/gamma-adaptin appendage Ig-like subdomain" evidence="11">
    <location>
        <begin position="736"/>
        <end position="845"/>
    </location>
</feature>
<dbReference type="GO" id="GO:0035615">
    <property type="term" value="F:clathrin adaptor activity"/>
    <property type="evidence" value="ECO:0000318"/>
    <property type="project" value="GO_Central"/>
</dbReference>
<evidence type="ECO:0000256" key="2">
    <source>
        <dbReference type="ARBA" id="ARBA00022448"/>
    </source>
</evidence>
<sequence length="1006" mass="112068">MALSGMRGLSVFISDIRNCPNKEQERLRVDKELGNIRTRFKNEKGLSPYEKKKYVWKMLYIYMLGYDVDFGHMEAVSLISAPKYPEKQVGYIVTSCLLNENHDFLRLAINTVRNDIIGRNETFQCLALTMVGNIGGREFAESLAPDVQKLIISSSCRPLVRKKAALCLLRLYRKNPDVVNVDGWADRMAQLLDERDLGVLTSSMSLLVALVSNNHEAYWSCLPKCDVPQEYTYYGIPSPWLQVKTMRALQYFPTVEDPNTRRSLFEVLQRILMGTDVVKNVNKNNASHAVLFEALALVMHLDAEKEMMSQCIALLGKFIAVREPNIRYLGLENMTRMLMVTDVHDIIKRHQAQIITSLKDPDISIRRRALDLLYGMCDVSNAKDIVEELLQYLSTADFAMREELSLKAAILAEKFAPDLSWYVDVILQLIDKAGDFVSDDIWFRVVQFVTNNEDLQPYAAAKAREYLDKPAIHETMVKVSAYLLGEYSHLLARRPGCSPKEIFSIIHEKLPTVSMSTVAILLSTYAKILMHTQPADPELQNQIWAIFNKYESCIEVEIQQRAVEYFALSRKGAALMDILAEMPKFPERQSSLIKKAEDVEVDTAEQSAIKLRAQQQQTSTALVVADQSSANGTSPVNQLGLVKVPSMSSSVIYSSKWDFDQSRSSTSTSSPSPSPDLLGDLLGPLAIEGPPVAGESEQNVVSGLEGVAAVDAAAIVPVTVQTNAVEPIGNIAERFHALCLKDSGVLYEDPYVQIGIKAEWRGHHGRLVLFLGNKNTSPLFSVQALILPPSHLKMELSLVPETIPPRAQVQCPLEVMNLRPSRDVAVLDFSYKFNTNMVNVKLRLPAVLNKFLQPITVSAEEFFPQWRSLSGPPLKLQEVVRGVRPMPLLEMANLFNSCHLIVCPGLDPNPNNLVASTTFYSESTRAMLCLTRIETDPADRTQLRMTVASGDPTLTFELKEFIKEQLVSIPIAPRPPAPVPPTPSVAQPVPPAAPSNDPGAMLAGLL</sequence>
<evidence type="ECO:0000256" key="9">
    <source>
        <dbReference type="PIRSR" id="PIRSR037091-1"/>
    </source>
</evidence>
<dbReference type="InterPro" id="IPR012295">
    <property type="entry name" value="TBP_dom_sf"/>
</dbReference>
<dbReference type="Gene3D" id="2.60.40.1230">
    <property type="match status" value="1"/>
</dbReference>
<comment type="subunit">
    <text evidence="8">Adaptor protein complex 2 (AP-2) is a heterotetramer composed of two large adaptins (alpha-type and beta-type subunits), a medium adaptin (mu-type subunit) and a small adaptin (sigma-type subunit).</text>
</comment>
<gene>
    <name evidence="12" type="ORF">CISIN_1g001845mg</name>
</gene>
<dbReference type="PANTHER" id="PTHR22780">
    <property type="entry name" value="ADAPTIN, ALPHA/GAMMA/EPSILON"/>
    <property type="match status" value="1"/>
</dbReference>
<dbReference type="SUPFAM" id="SSF49348">
    <property type="entry name" value="Clathrin adaptor appendage domain"/>
    <property type="match status" value="1"/>
</dbReference>
<dbReference type="InterPro" id="IPR013041">
    <property type="entry name" value="Clathrin_app_Ig-like_sf"/>
</dbReference>
<feature type="compositionally biased region" description="Low complexity" evidence="10">
    <location>
        <begin position="664"/>
        <end position="679"/>
    </location>
</feature>
<comment type="function">
    <text evidence="7">Subunit of the adaptor protein complex 2 (AP-2). Adaptor protein complexes function in protein transport via transport vesicles in different membrane traffic pathways. Adaptor protein complexes are vesicle coat components and appear to be involved in cargo selection and vesicle formation. AP-2 is involved in clathrin-dependent endocytosis in which cargo proteins are incorporated into vesicles surrounded by clathrin (clathrin-coated vesicles, CCVs) which are destined for fusion with the early endosome. The complex binds polyphosphoinositides.</text>
</comment>
<feature type="region of interest" description="Disordered" evidence="10">
    <location>
        <begin position="973"/>
        <end position="998"/>
    </location>
</feature>
<dbReference type="GO" id="GO:0006886">
    <property type="term" value="P:intracellular protein transport"/>
    <property type="evidence" value="ECO:0007669"/>
    <property type="project" value="UniProtKB-UniRule"/>
</dbReference>
<feature type="binding site" evidence="9">
    <location>
        <begin position="7"/>
        <end position="8"/>
    </location>
    <ligand>
        <name>a 1,2-diacyl-sn-glycero-3-phospho-(1D-myo-inositol-3,4,5-trisphosphate)</name>
        <dbReference type="ChEBI" id="CHEBI:57836"/>
    </ligand>
</feature>
<keyword evidence="5 8" id="KW-0472">Membrane</keyword>
<dbReference type="EMBL" id="KK785243">
    <property type="protein sequence ID" value="KDO45618.1"/>
    <property type="molecule type" value="Genomic_DNA"/>
</dbReference>
<evidence type="ECO:0000256" key="3">
    <source>
        <dbReference type="ARBA" id="ARBA00022583"/>
    </source>
</evidence>
<organism evidence="12 13">
    <name type="scientific">Citrus sinensis</name>
    <name type="common">Sweet orange</name>
    <name type="synonym">Citrus aurantium var. sinensis</name>
    <dbReference type="NCBI Taxonomy" id="2711"/>
    <lineage>
        <taxon>Eukaryota</taxon>
        <taxon>Viridiplantae</taxon>
        <taxon>Streptophyta</taxon>
        <taxon>Embryophyta</taxon>
        <taxon>Tracheophyta</taxon>
        <taxon>Spermatophyta</taxon>
        <taxon>Magnoliopsida</taxon>
        <taxon>eudicotyledons</taxon>
        <taxon>Gunneridae</taxon>
        <taxon>Pentapetalae</taxon>
        <taxon>rosids</taxon>
        <taxon>malvids</taxon>
        <taxon>Sapindales</taxon>
        <taxon>Rutaceae</taxon>
        <taxon>Aurantioideae</taxon>
        <taxon>Citrus</taxon>
    </lineage>
</organism>
<evidence type="ECO:0000313" key="13">
    <source>
        <dbReference type="Proteomes" id="UP000027120"/>
    </source>
</evidence>
<dbReference type="SMART" id="SM00809">
    <property type="entry name" value="Alpha_adaptinC2"/>
    <property type="match status" value="1"/>
</dbReference>
<dbReference type="eggNOG" id="KOG1077">
    <property type="taxonomic scope" value="Eukaryota"/>
</dbReference>
<keyword evidence="13" id="KW-1185">Reference proteome</keyword>
<dbReference type="InterPro" id="IPR017104">
    <property type="entry name" value="AP2_complex_asu"/>
</dbReference>
<keyword evidence="3 8" id="KW-0254">Endocytosis</keyword>
<dbReference type="GO" id="GO:0030122">
    <property type="term" value="C:AP-2 adaptor complex"/>
    <property type="evidence" value="ECO:0000318"/>
    <property type="project" value="GO_Central"/>
</dbReference>